<reference evidence="9" key="1">
    <citation type="submission" date="2021-11" db="EMBL/GenBank/DDBJ databases">
        <title>Draft genome sequence of Alcaligenes endophyticus type strain CCUG 75668T.</title>
        <authorList>
            <person name="Salva-Serra F."/>
            <person name="Duran R.E."/>
            <person name="Seeger M."/>
            <person name="Moore E.R.B."/>
            <person name="Jaen-Luchoro D."/>
        </authorList>
    </citation>
    <scope>NUCLEOTIDE SEQUENCE</scope>
    <source>
        <strain evidence="9">CCUG 75668</strain>
    </source>
</reference>
<sequence>MKWMNNARIVAIFAVVMLHVAAYPVLNAELGSNTWWVANIYDSALRWCVPIFVMISGALLLEPRQEGLSSFYRKRAARVLLPLLFWSAFYLLWAKLKHGAYGNDPSEIDIWERLSAGKPYFHLWFLYMLVFLYLFAPFFQKMIQSCKPKHLHWVVLCGFALAALNAALTKMEDTSSSWFFNWFLLYIPYFLLGHVIRHMTLNIPRRWLWLGLMSCIVATASGVYALAMRTDLSTGTYFYDNLSITVIPMSACIILLLRDWNHSLITSQFTHTLSKLTLGVYLLHPIVLDIAYYFDINAITFNPLWSIPVLSLLTYGISLGLVAGLQRTPLRHTL</sequence>
<keyword evidence="10" id="KW-1185">Reference proteome</keyword>
<name>A0ABT8EFE1_9BURK</name>
<dbReference type="GO" id="GO:0016746">
    <property type="term" value="F:acyltransferase activity"/>
    <property type="evidence" value="ECO:0007669"/>
    <property type="project" value="UniProtKB-KW"/>
</dbReference>
<evidence type="ECO:0000256" key="4">
    <source>
        <dbReference type="ARBA" id="ARBA00022692"/>
    </source>
</evidence>
<dbReference type="Proteomes" id="UP001168613">
    <property type="component" value="Unassembled WGS sequence"/>
</dbReference>
<keyword evidence="9" id="KW-0808">Transferase</keyword>
<keyword evidence="9" id="KW-0012">Acyltransferase</keyword>
<organism evidence="9 10">
    <name type="scientific">Alcaligenes endophyticus</name>
    <dbReference type="NCBI Taxonomy" id="1929088"/>
    <lineage>
        <taxon>Bacteria</taxon>
        <taxon>Pseudomonadati</taxon>
        <taxon>Pseudomonadota</taxon>
        <taxon>Betaproteobacteria</taxon>
        <taxon>Burkholderiales</taxon>
        <taxon>Alcaligenaceae</taxon>
        <taxon>Alcaligenes</taxon>
    </lineage>
</organism>
<evidence type="ECO:0000256" key="3">
    <source>
        <dbReference type="ARBA" id="ARBA00022475"/>
    </source>
</evidence>
<evidence type="ECO:0000256" key="6">
    <source>
        <dbReference type="ARBA" id="ARBA00023136"/>
    </source>
</evidence>
<dbReference type="EMBL" id="JAJHNU010000001">
    <property type="protein sequence ID" value="MDN4119927.1"/>
    <property type="molecule type" value="Genomic_DNA"/>
</dbReference>
<keyword evidence="4 7" id="KW-0812">Transmembrane</keyword>
<feature type="transmembrane region" description="Helical" evidence="7">
    <location>
        <begin position="151"/>
        <end position="169"/>
    </location>
</feature>
<evidence type="ECO:0000256" key="1">
    <source>
        <dbReference type="ARBA" id="ARBA00004651"/>
    </source>
</evidence>
<dbReference type="PANTHER" id="PTHR40074">
    <property type="entry name" value="O-ACETYLTRANSFERASE WECH"/>
    <property type="match status" value="1"/>
</dbReference>
<evidence type="ECO:0000256" key="2">
    <source>
        <dbReference type="ARBA" id="ARBA00007400"/>
    </source>
</evidence>
<feature type="transmembrane region" description="Helical" evidence="7">
    <location>
        <begin position="278"/>
        <end position="294"/>
    </location>
</feature>
<feature type="transmembrane region" description="Helical" evidence="7">
    <location>
        <begin position="306"/>
        <end position="325"/>
    </location>
</feature>
<evidence type="ECO:0000256" key="5">
    <source>
        <dbReference type="ARBA" id="ARBA00022989"/>
    </source>
</evidence>
<dbReference type="RefSeq" id="WP_266122735.1">
    <property type="nucleotide sequence ID" value="NZ_JAJHNU010000001.1"/>
</dbReference>
<feature type="transmembrane region" description="Helical" evidence="7">
    <location>
        <begin position="175"/>
        <end position="195"/>
    </location>
</feature>
<dbReference type="Pfam" id="PF01757">
    <property type="entry name" value="Acyl_transf_3"/>
    <property type="match status" value="1"/>
</dbReference>
<feature type="transmembrane region" description="Helical" evidence="7">
    <location>
        <begin position="121"/>
        <end position="139"/>
    </location>
</feature>
<accession>A0ABT8EFE1</accession>
<keyword evidence="6 7" id="KW-0472">Membrane</keyword>
<dbReference type="InterPro" id="IPR002656">
    <property type="entry name" value="Acyl_transf_3_dom"/>
</dbReference>
<proteinExistence type="inferred from homology"/>
<comment type="subcellular location">
    <subcellularLocation>
        <location evidence="1">Cell membrane</location>
        <topology evidence="1">Multi-pass membrane protein</topology>
    </subcellularLocation>
</comment>
<evidence type="ECO:0000313" key="10">
    <source>
        <dbReference type="Proteomes" id="UP001168613"/>
    </source>
</evidence>
<feature type="transmembrane region" description="Helical" evidence="7">
    <location>
        <begin position="43"/>
        <end position="63"/>
    </location>
</feature>
<feature type="transmembrane region" description="Helical" evidence="7">
    <location>
        <begin position="75"/>
        <end position="93"/>
    </location>
</feature>
<keyword evidence="3" id="KW-1003">Cell membrane</keyword>
<feature type="transmembrane region" description="Helical" evidence="7">
    <location>
        <begin position="207"/>
        <end position="226"/>
    </location>
</feature>
<feature type="transmembrane region" description="Helical" evidence="7">
    <location>
        <begin position="238"/>
        <end position="257"/>
    </location>
</feature>
<keyword evidence="5 7" id="KW-1133">Transmembrane helix</keyword>
<evidence type="ECO:0000313" key="9">
    <source>
        <dbReference type="EMBL" id="MDN4119927.1"/>
    </source>
</evidence>
<gene>
    <name evidence="9" type="ORF">LMS43_01360</name>
</gene>
<comment type="similarity">
    <text evidence="2">Belongs to the acyltransferase 3 family.</text>
</comment>
<protein>
    <submittedName>
        <fullName evidence="9">Acyltransferase family protein</fullName>
    </submittedName>
</protein>
<feature type="domain" description="Acyltransferase 3" evidence="8">
    <location>
        <begin position="2"/>
        <end position="321"/>
    </location>
</feature>
<evidence type="ECO:0000256" key="7">
    <source>
        <dbReference type="SAM" id="Phobius"/>
    </source>
</evidence>
<dbReference type="PANTHER" id="PTHR40074:SF2">
    <property type="entry name" value="O-ACETYLTRANSFERASE WECH"/>
    <property type="match status" value="1"/>
</dbReference>
<comment type="caution">
    <text evidence="9">The sequence shown here is derived from an EMBL/GenBank/DDBJ whole genome shotgun (WGS) entry which is preliminary data.</text>
</comment>
<evidence type="ECO:0000259" key="8">
    <source>
        <dbReference type="Pfam" id="PF01757"/>
    </source>
</evidence>